<keyword evidence="2" id="KW-1185">Reference proteome</keyword>
<dbReference type="EMBL" id="AHMO02000011">
    <property type="protein sequence ID" value="EQA43218.1"/>
    <property type="molecule type" value="Genomic_DNA"/>
</dbReference>
<accession>T0GCS3</accession>
<proteinExistence type="predicted"/>
<protein>
    <submittedName>
        <fullName evidence="1">Uncharacterized protein</fullName>
    </submittedName>
</protein>
<dbReference type="Proteomes" id="UP000015454">
    <property type="component" value="Unassembled WGS sequence"/>
</dbReference>
<organism evidence="1 2">
    <name type="scientific">Leptospira broomii serovar Hurstbridge str. 5399</name>
    <dbReference type="NCBI Taxonomy" id="1049789"/>
    <lineage>
        <taxon>Bacteria</taxon>
        <taxon>Pseudomonadati</taxon>
        <taxon>Spirochaetota</taxon>
        <taxon>Spirochaetia</taxon>
        <taxon>Leptospirales</taxon>
        <taxon>Leptospiraceae</taxon>
        <taxon>Leptospira</taxon>
    </lineage>
</organism>
<evidence type="ECO:0000313" key="2">
    <source>
        <dbReference type="Proteomes" id="UP000015454"/>
    </source>
</evidence>
<comment type="caution">
    <text evidence="1">The sequence shown here is derived from an EMBL/GenBank/DDBJ whole genome shotgun (WGS) entry which is preliminary data.</text>
</comment>
<gene>
    <name evidence="1" type="ORF">LEP1GSC050_1380</name>
</gene>
<name>T0GCS3_9LEPT</name>
<dbReference type="AlphaFoldDB" id="T0GCS3"/>
<sequence>MFFLNTDRMQKDFSFSLRKSSDLCHPSLSKIEWIETGKRTVTIRLTKNETISK</sequence>
<reference evidence="1" key="1">
    <citation type="submission" date="2013-05" db="EMBL/GenBank/DDBJ databases">
        <authorList>
            <person name="Harkins D.M."/>
            <person name="Durkin A.S."/>
            <person name="Brinkac L.M."/>
            <person name="Haft D.H."/>
            <person name="Selengut J.D."/>
            <person name="Sanka R."/>
            <person name="DePew J."/>
            <person name="Purushe J."/>
            <person name="Hartskeerl R.A."/>
            <person name="Ahmed A."/>
            <person name="van der Linden H."/>
            <person name="Goris M.G.A."/>
            <person name="Vinetz J.M."/>
            <person name="Sutton G.G."/>
            <person name="Nierman W.C."/>
            <person name="Fouts D.E."/>
        </authorList>
    </citation>
    <scope>NUCLEOTIDE SEQUENCE [LARGE SCALE GENOMIC DNA]</scope>
    <source>
        <strain evidence="1">5399</strain>
    </source>
</reference>
<evidence type="ECO:0000313" key="1">
    <source>
        <dbReference type="EMBL" id="EQA43218.1"/>
    </source>
</evidence>